<dbReference type="OrthoDB" id="155998at2"/>
<dbReference type="InterPro" id="IPR036388">
    <property type="entry name" value="WH-like_DNA-bd_sf"/>
</dbReference>
<feature type="region of interest" description="Disordered" evidence="1">
    <location>
        <begin position="48"/>
        <end position="68"/>
    </location>
</feature>
<dbReference type="CDD" id="cd00090">
    <property type="entry name" value="HTH_ARSR"/>
    <property type="match status" value="1"/>
</dbReference>
<keyword evidence="3" id="KW-1185">Reference proteome</keyword>
<dbReference type="SUPFAM" id="SSF46785">
    <property type="entry name" value="Winged helix' DNA-binding domain"/>
    <property type="match status" value="1"/>
</dbReference>
<dbReference type="InterPro" id="IPR011991">
    <property type="entry name" value="ArsR-like_HTH"/>
</dbReference>
<dbReference type="Proteomes" id="UP000182826">
    <property type="component" value="Unassembled WGS sequence"/>
</dbReference>
<dbReference type="AlphaFoldDB" id="A0A1J7BMV5"/>
<dbReference type="Gene3D" id="1.10.10.10">
    <property type="entry name" value="Winged helix-like DNA-binding domain superfamily/Winged helix DNA-binding domain"/>
    <property type="match status" value="1"/>
</dbReference>
<comment type="caution">
    <text evidence="2">The sequence shown here is derived from an EMBL/GenBank/DDBJ whole genome shotgun (WGS) entry which is preliminary data.</text>
</comment>
<dbReference type="RefSeq" id="WP_071638674.1">
    <property type="nucleotide sequence ID" value="NZ_MLFK01000011.1"/>
</dbReference>
<sequence>MTTNKILMLLKMRGPLTALEIAHELKITKEGVRQQLLKLVEDDFIHPQEESKGVGRPQKTYSLTENGNSKFPDTHAELTLKLINIINAMGGNTMQTVIDVYEEAGKKKYHEEIDTIGNLEQKIEKLVEIRTREGYMAEYSKNNEGYLLVENHCPICAAATICQGFCSSELNTFRSVLGDNVIINRVSHIVAGERRCAYQITLN</sequence>
<gene>
    <name evidence="2" type="ORF">BKM63_21605</name>
</gene>
<evidence type="ECO:0000313" key="3">
    <source>
        <dbReference type="Proteomes" id="UP000182826"/>
    </source>
</evidence>
<organism evidence="2 3">
    <name type="scientific">Flavobacterium johnsoniae</name>
    <name type="common">Cytophaga johnsonae</name>
    <dbReference type="NCBI Taxonomy" id="986"/>
    <lineage>
        <taxon>Bacteria</taxon>
        <taxon>Pseudomonadati</taxon>
        <taxon>Bacteroidota</taxon>
        <taxon>Flavobacteriia</taxon>
        <taxon>Flavobacteriales</taxon>
        <taxon>Flavobacteriaceae</taxon>
        <taxon>Flavobacterium</taxon>
    </lineage>
</organism>
<evidence type="ECO:0000313" key="2">
    <source>
        <dbReference type="EMBL" id="OIV39998.1"/>
    </source>
</evidence>
<feature type="compositionally biased region" description="Polar residues" evidence="1">
    <location>
        <begin position="59"/>
        <end position="68"/>
    </location>
</feature>
<protein>
    <submittedName>
        <fullName evidence="2">MarR family transcriptional regulator</fullName>
    </submittedName>
</protein>
<proteinExistence type="predicted"/>
<accession>A0A1J7BMV5</accession>
<dbReference type="GO" id="GO:0006355">
    <property type="term" value="P:regulation of DNA-templated transcription"/>
    <property type="evidence" value="ECO:0007669"/>
    <property type="project" value="UniProtKB-ARBA"/>
</dbReference>
<dbReference type="InterPro" id="IPR036390">
    <property type="entry name" value="WH_DNA-bd_sf"/>
</dbReference>
<evidence type="ECO:0000256" key="1">
    <source>
        <dbReference type="SAM" id="MobiDB-lite"/>
    </source>
</evidence>
<reference evidence="2 3" key="1">
    <citation type="submission" date="2016-10" db="EMBL/GenBank/DDBJ databases">
        <title>Draft Genome Sequence of Rhizobacteria Flavobacterium johnsoniae CI04.</title>
        <authorList>
            <person name="Bravo J.I."/>
            <person name="Lozano G.L."/>
            <person name="Handelsman J."/>
        </authorList>
    </citation>
    <scope>NUCLEOTIDE SEQUENCE [LARGE SCALE GENOMIC DNA]</scope>
    <source>
        <strain evidence="2 3">CI04</strain>
    </source>
</reference>
<dbReference type="EMBL" id="MLFK01000011">
    <property type="protein sequence ID" value="OIV39998.1"/>
    <property type="molecule type" value="Genomic_DNA"/>
</dbReference>
<name>A0A1J7BMV5_FLAJO</name>